<dbReference type="PROSITE" id="PS51485">
    <property type="entry name" value="PHYTOCYANIN"/>
    <property type="match status" value="1"/>
</dbReference>
<dbReference type="InterPro" id="IPR039391">
    <property type="entry name" value="Phytocyanin-like"/>
</dbReference>
<dbReference type="PANTHER" id="PTHR33021:SF339">
    <property type="entry name" value="OS07G0570600 PROTEIN"/>
    <property type="match status" value="1"/>
</dbReference>
<evidence type="ECO:0000313" key="5">
    <source>
        <dbReference type="Proteomes" id="UP001497522"/>
    </source>
</evidence>
<dbReference type="Gene3D" id="2.60.40.420">
    <property type="entry name" value="Cupredoxins - blue copper proteins"/>
    <property type="match status" value="1"/>
</dbReference>
<feature type="compositionally biased region" description="Low complexity" evidence="1">
    <location>
        <begin position="210"/>
        <end position="226"/>
    </location>
</feature>
<organism evidence="4 5">
    <name type="scientific">Sphagnum jensenii</name>
    <dbReference type="NCBI Taxonomy" id="128206"/>
    <lineage>
        <taxon>Eukaryota</taxon>
        <taxon>Viridiplantae</taxon>
        <taxon>Streptophyta</taxon>
        <taxon>Embryophyta</taxon>
        <taxon>Bryophyta</taxon>
        <taxon>Sphagnophytina</taxon>
        <taxon>Sphagnopsida</taxon>
        <taxon>Sphagnales</taxon>
        <taxon>Sphagnaceae</taxon>
        <taxon>Sphagnum</taxon>
    </lineage>
</organism>
<feature type="compositionally biased region" description="Pro residues" evidence="1">
    <location>
        <begin position="199"/>
        <end position="209"/>
    </location>
</feature>
<dbReference type="PANTHER" id="PTHR33021">
    <property type="entry name" value="BLUE COPPER PROTEIN"/>
    <property type="match status" value="1"/>
</dbReference>
<feature type="compositionally biased region" description="Pro residues" evidence="1">
    <location>
        <begin position="181"/>
        <end position="191"/>
    </location>
</feature>
<dbReference type="EMBL" id="OZ023703">
    <property type="protein sequence ID" value="CAK9871693.1"/>
    <property type="molecule type" value="Genomic_DNA"/>
</dbReference>
<dbReference type="Pfam" id="PF02298">
    <property type="entry name" value="Cu_bind_like"/>
    <property type="match status" value="1"/>
</dbReference>
<proteinExistence type="predicted"/>
<reference evidence="4 5" key="1">
    <citation type="submission" date="2024-03" db="EMBL/GenBank/DDBJ databases">
        <authorList>
            <consortium name="ELIXIR-Norway"/>
            <consortium name="Elixir Norway"/>
        </authorList>
    </citation>
    <scope>NUCLEOTIDE SEQUENCE [LARGE SCALE GENOMIC DNA]</scope>
</reference>
<keyword evidence="2" id="KW-0732">Signal</keyword>
<sequence length="274" mass="27477">MGASVVVQGRSSAVVTHVVMMILALLGLMALLQGAQAKPYLVGGTTQQWGFPPSDGANYYSDVWAKGFTFRVGDVLQFEYNPELHNVYQLPNGTAYANCDISSPILPQFSGNDSFPLTSAGDFYYVCGVANHCATYGMKLSIQVVAASSGSPPPASPPTAPAPATPPPAPATPPTARAPAPATPPPAPATPPTARAPAPATPPPAPATPPTARAPAPATPPTALAPATPPTGPISSAGTPPASSPSPASSASRVQSLTPLVAAALLTAAAIFLF</sequence>
<evidence type="ECO:0000256" key="1">
    <source>
        <dbReference type="SAM" id="MobiDB-lite"/>
    </source>
</evidence>
<dbReference type="InterPro" id="IPR003245">
    <property type="entry name" value="Phytocyanin_dom"/>
</dbReference>
<feature type="signal peptide" evidence="2">
    <location>
        <begin position="1"/>
        <end position="37"/>
    </location>
</feature>
<dbReference type="Proteomes" id="UP001497522">
    <property type="component" value="Chromosome 2"/>
</dbReference>
<name>A0ABP1B9E7_9BRYO</name>
<feature type="chain" id="PRO_5047003893" description="Phytocyanin domain-containing protein" evidence="2">
    <location>
        <begin position="38"/>
        <end position="274"/>
    </location>
</feature>
<evidence type="ECO:0000259" key="3">
    <source>
        <dbReference type="PROSITE" id="PS51485"/>
    </source>
</evidence>
<keyword evidence="5" id="KW-1185">Reference proteome</keyword>
<feature type="region of interest" description="Disordered" evidence="1">
    <location>
        <begin position="147"/>
        <end position="251"/>
    </location>
</feature>
<feature type="compositionally biased region" description="Pro residues" evidence="1">
    <location>
        <begin position="151"/>
        <end position="173"/>
    </location>
</feature>
<protein>
    <recommendedName>
        <fullName evidence="3">Phytocyanin domain-containing protein</fullName>
    </recommendedName>
</protein>
<feature type="compositionally biased region" description="Low complexity" evidence="1">
    <location>
        <begin position="235"/>
        <end position="251"/>
    </location>
</feature>
<dbReference type="SUPFAM" id="SSF49503">
    <property type="entry name" value="Cupredoxins"/>
    <property type="match status" value="1"/>
</dbReference>
<accession>A0ABP1B9E7</accession>
<gene>
    <name evidence="4" type="ORF">CSSPJE1EN2_LOCUS14342</name>
</gene>
<evidence type="ECO:0000256" key="2">
    <source>
        <dbReference type="SAM" id="SignalP"/>
    </source>
</evidence>
<feature type="domain" description="Phytocyanin" evidence="3">
    <location>
        <begin position="38"/>
        <end position="146"/>
    </location>
</feature>
<dbReference type="CDD" id="cd04216">
    <property type="entry name" value="Phytocyanin"/>
    <property type="match status" value="1"/>
</dbReference>
<dbReference type="InterPro" id="IPR008972">
    <property type="entry name" value="Cupredoxin"/>
</dbReference>
<evidence type="ECO:0000313" key="4">
    <source>
        <dbReference type="EMBL" id="CAK9871693.1"/>
    </source>
</evidence>